<dbReference type="Gene3D" id="3.50.50.60">
    <property type="entry name" value="FAD/NAD(P)-binding domain"/>
    <property type="match status" value="1"/>
</dbReference>
<dbReference type="GO" id="GO:0071949">
    <property type="term" value="F:FAD binding"/>
    <property type="evidence" value="ECO:0007669"/>
    <property type="project" value="InterPro"/>
</dbReference>
<keyword evidence="8" id="KW-1185">Reference proteome</keyword>
<dbReference type="InterPro" id="IPR050493">
    <property type="entry name" value="FAD-dep_Monooxygenase_BioMet"/>
</dbReference>
<sequence>MPSFTTSFVTMEQHSLNIAIIGGGLGGLSAAIALRQVGHNVTVYERDHTRYELGSGIGVVSNATKWLEGEWGVDFGLAKALVCERAQIHDWKTGKILADVGTGDFKSRFGHNYYMCYRADLHKALLRKALAAPDNLNVSVQHVFLKQDHRCVAANAEEATCTFSNGVTIKANLIVGADGIHSQIRRSIGITPEANPSTSCCYRFIIRRSNLESLQLTDLCNKPVISIWGGQGIDKVVWGPAHDFGLLTGFAFFPAERAPLCEDGWDIPASPANLANTFPGIDPILRDVMLVAEDVKIWRLFEHQPYPYRQKGKACLIGDAAAPMMPDQNQGFSMAVEDAAALSLVLSQEMLRRLKGNLSKALDLYEELRRDRVRIVQEKSLKARTDVRERFGFATPQDPPGKLTAEWLCEYDMRKHLEELLAGGEKQQ</sequence>
<dbReference type="InterPro" id="IPR036188">
    <property type="entry name" value="FAD/NAD-bd_sf"/>
</dbReference>
<comment type="caution">
    <text evidence="7">The sequence shown here is derived from an EMBL/GenBank/DDBJ whole genome shotgun (WGS) entry which is preliminary data.</text>
</comment>
<dbReference type="PANTHER" id="PTHR13789:SF172">
    <property type="entry name" value="HYDROXYLASE, PUTATIVE (AFU_ORTHOLOGUE AFUA_1G12410)-RELATED"/>
    <property type="match status" value="1"/>
</dbReference>
<organism evidence="7 8">
    <name type="scientific">Exophiala viscosa</name>
    <dbReference type="NCBI Taxonomy" id="2486360"/>
    <lineage>
        <taxon>Eukaryota</taxon>
        <taxon>Fungi</taxon>
        <taxon>Dikarya</taxon>
        <taxon>Ascomycota</taxon>
        <taxon>Pezizomycotina</taxon>
        <taxon>Eurotiomycetes</taxon>
        <taxon>Chaetothyriomycetidae</taxon>
        <taxon>Chaetothyriales</taxon>
        <taxon>Herpotrichiellaceae</taxon>
        <taxon>Exophiala</taxon>
    </lineage>
</organism>
<feature type="domain" description="FAD-binding" evidence="6">
    <location>
        <begin position="17"/>
        <end position="376"/>
    </location>
</feature>
<keyword evidence="2" id="KW-0285">Flavoprotein</keyword>
<proteinExistence type="inferred from homology"/>
<evidence type="ECO:0000256" key="1">
    <source>
        <dbReference type="ARBA" id="ARBA00007992"/>
    </source>
</evidence>
<evidence type="ECO:0000256" key="5">
    <source>
        <dbReference type="ARBA" id="ARBA00023033"/>
    </source>
</evidence>
<dbReference type="PANTHER" id="PTHR13789">
    <property type="entry name" value="MONOOXYGENASE"/>
    <property type="match status" value="1"/>
</dbReference>
<evidence type="ECO:0000256" key="2">
    <source>
        <dbReference type="ARBA" id="ARBA00022630"/>
    </source>
</evidence>
<reference evidence="7" key="1">
    <citation type="journal article" date="2022" name="bioRxiv">
        <title>Deciphering the potential niche of two novel black yeast fungi from a biological soil crust based on their genomes, phenotypes, and melanin regulation.</title>
        <authorList>
            <consortium name="DOE Joint Genome Institute"/>
            <person name="Carr E.C."/>
            <person name="Barton Q."/>
            <person name="Grambo S."/>
            <person name="Sullivan M."/>
            <person name="Renfro C.M."/>
            <person name="Kuo A."/>
            <person name="Pangilinan J."/>
            <person name="Lipzen A."/>
            <person name="Keymanesh K."/>
            <person name="Savage E."/>
            <person name="Barry K."/>
            <person name="Grigoriev I.V."/>
            <person name="Riekhof W.R."/>
            <person name="Harris S.S."/>
        </authorList>
    </citation>
    <scope>NUCLEOTIDE SEQUENCE</scope>
    <source>
        <strain evidence="7">JF 03-4F</strain>
    </source>
</reference>
<evidence type="ECO:0000256" key="3">
    <source>
        <dbReference type="ARBA" id="ARBA00022827"/>
    </source>
</evidence>
<protein>
    <submittedName>
        <fullName evidence="7">Salicylate hydroxylase</fullName>
    </submittedName>
</protein>
<keyword evidence="4" id="KW-0560">Oxidoreductase</keyword>
<comment type="similarity">
    <text evidence="1">Belongs to the paxM FAD-dependent monooxygenase family.</text>
</comment>
<evidence type="ECO:0000259" key="6">
    <source>
        <dbReference type="Pfam" id="PF01494"/>
    </source>
</evidence>
<dbReference type="EMBL" id="MU404350">
    <property type="protein sequence ID" value="KAI1618683.1"/>
    <property type="molecule type" value="Genomic_DNA"/>
</dbReference>
<evidence type="ECO:0000313" key="7">
    <source>
        <dbReference type="EMBL" id="KAI1618683.1"/>
    </source>
</evidence>
<dbReference type="SUPFAM" id="SSF51905">
    <property type="entry name" value="FAD/NAD(P)-binding domain"/>
    <property type="match status" value="1"/>
</dbReference>
<evidence type="ECO:0000256" key="4">
    <source>
        <dbReference type="ARBA" id="ARBA00023002"/>
    </source>
</evidence>
<evidence type="ECO:0000313" key="8">
    <source>
        <dbReference type="Proteomes" id="UP001203852"/>
    </source>
</evidence>
<dbReference type="AlphaFoldDB" id="A0AAN6IIH1"/>
<keyword evidence="3" id="KW-0274">FAD</keyword>
<dbReference type="Proteomes" id="UP001203852">
    <property type="component" value="Unassembled WGS sequence"/>
</dbReference>
<dbReference type="GO" id="GO:0004497">
    <property type="term" value="F:monooxygenase activity"/>
    <property type="evidence" value="ECO:0007669"/>
    <property type="project" value="UniProtKB-KW"/>
</dbReference>
<keyword evidence="5" id="KW-0503">Monooxygenase</keyword>
<dbReference type="Pfam" id="PF01494">
    <property type="entry name" value="FAD_binding_3"/>
    <property type="match status" value="1"/>
</dbReference>
<gene>
    <name evidence="7" type="ORF">EDD36DRAFT_39228</name>
</gene>
<dbReference type="PRINTS" id="PR00420">
    <property type="entry name" value="RNGMNOXGNASE"/>
</dbReference>
<dbReference type="InterPro" id="IPR002938">
    <property type="entry name" value="FAD-bd"/>
</dbReference>
<accession>A0AAN6IIH1</accession>
<name>A0AAN6IIH1_9EURO</name>